<evidence type="ECO:0000256" key="1">
    <source>
        <dbReference type="ARBA" id="ARBA00023002"/>
    </source>
</evidence>
<dbReference type="Proteomes" id="UP000285343">
    <property type="component" value="Unassembled WGS sequence"/>
</dbReference>
<gene>
    <name evidence="3" type="ORF">DWW14_24820</name>
</gene>
<dbReference type="AlphaFoldDB" id="A0A412WVE5"/>
<feature type="non-terminal residue" evidence="3">
    <location>
        <position position="157"/>
    </location>
</feature>
<dbReference type="GO" id="GO:0016625">
    <property type="term" value="F:oxidoreductase activity, acting on the aldehyde or oxo group of donors, iron-sulfur protein as acceptor"/>
    <property type="evidence" value="ECO:0007669"/>
    <property type="project" value="UniProtKB-ARBA"/>
</dbReference>
<feature type="domain" description="Thiamine pyrophosphate enzyme TPP-binding" evidence="2">
    <location>
        <begin position="51"/>
        <end position="154"/>
    </location>
</feature>
<dbReference type="InterPro" id="IPR029061">
    <property type="entry name" value="THDP-binding"/>
</dbReference>
<dbReference type="GO" id="GO:0045333">
    <property type="term" value="P:cellular respiration"/>
    <property type="evidence" value="ECO:0007669"/>
    <property type="project" value="UniProtKB-ARBA"/>
</dbReference>
<keyword evidence="1" id="KW-0560">Oxidoreductase</keyword>
<dbReference type="GO" id="GO:0030976">
    <property type="term" value="F:thiamine pyrophosphate binding"/>
    <property type="evidence" value="ECO:0007669"/>
    <property type="project" value="InterPro"/>
</dbReference>
<dbReference type="RefSeq" id="WP_259317451.1">
    <property type="nucleotide sequence ID" value="NZ_QRZC01000102.1"/>
</dbReference>
<dbReference type="EMBL" id="QRZC01000102">
    <property type="protein sequence ID" value="RGV31288.1"/>
    <property type="molecule type" value="Genomic_DNA"/>
</dbReference>
<protein>
    <submittedName>
        <fullName evidence="3">2-oxoglutarate ferredoxin oxidoreductase subunit beta</fullName>
    </submittedName>
</protein>
<accession>A0A412WVE5</accession>
<evidence type="ECO:0000313" key="4">
    <source>
        <dbReference type="Proteomes" id="UP000285343"/>
    </source>
</evidence>
<evidence type="ECO:0000313" key="3">
    <source>
        <dbReference type="EMBL" id="RGV31288.1"/>
    </source>
</evidence>
<dbReference type="InterPro" id="IPR051457">
    <property type="entry name" value="2-oxoacid:Fd_oxidoreductase"/>
</dbReference>
<organism evidence="3 4">
    <name type="scientific">Bacteroides uniformis</name>
    <dbReference type="NCBI Taxonomy" id="820"/>
    <lineage>
        <taxon>Bacteria</taxon>
        <taxon>Pseudomonadati</taxon>
        <taxon>Bacteroidota</taxon>
        <taxon>Bacteroidia</taxon>
        <taxon>Bacteroidales</taxon>
        <taxon>Bacteroidaceae</taxon>
        <taxon>Bacteroides</taxon>
    </lineage>
</organism>
<dbReference type="PANTHER" id="PTHR48084">
    <property type="entry name" value="2-OXOGLUTARATE OXIDOREDUCTASE SUBUNIT KORB-RELATED"/>
    <property type="match status" value="1"/>
</dbReference>
<dbReference type="GO" id="GO:0044281">
    <property type="term" value="P:small molecule metabolic process"/>
    <property type="evidence" value="ECO:0007669"/>
    <property type="project" value="UniProtKB-ARBA"/>
</dbReference>
<sequence length="157" mass="16417">MEAMIDKYFRPGRLPHIWCPGCGNGVVTGTIVKAVAKLDLDKDKVAVISGIGCSSRASGYLDFNTVHSAHGRALPVATGVKLADPGLTVIVVTGDGDATAIGGNHLIHAARRNIDMTVVLYNNSIYGMTGGQYSPLTPTGSKATTAPYATIEQDFNV</sequence>
<comment type="caution">
    <text evidence="3">The sequence shown here is derived from an EMBL/GenBank/DDBJ whole genome shotgun (WGS) entry which is preliminary data.</text>
</comment>
<name>A0A412WVE5_BACUN</name>
<proteinExistence type="predicted"/>
<dbReference type="Gene3D" id="3.40.50.970">
    <property type="match status" value="1"/>
</dbReference>
<dbReference type="PANTHER" id="PTHR48084:SF1">
    <property type="entry name" value="2-OXOGLUTARATE SYNTHASE SUBUNIT KORB"/>
    <property type="match status" value="1"/>
</dbReference>
<dbReference type="SUPFAM" id="SSF52518">
    <property type="entry name" value="Thiamin diphosphate-binding fold (THDP-binding)"/>
    <property type="match status" value="1"/>
</dbReference>
<dbReference type="InterPro" id="IPR011766">
    <property type="entry name" value="TPP_enzyme_TPP-bd"/>
</dbReference>
<evidence type="ECO:0000259" key="2">
    <source>
        <dbReference type="Pfam" id="PF02775"/>
    </source>
</evidence>
<reference evidence="3 4" key="1">
    <citation type="submission" date="2018-08" db="EMBL/GenBank/DDBJ databases">
        <title>A genome reference for cultivated species of the human gut microbiota.</title>
        <authorList>
            <person name="Zou Y."/>
            <person name="Xue W."/>
            <person name="Luo G."/>
        </authorList>
    </citation>
    <scope>NUCLEOTIDE SEQUENCE [LARGE SCALE GENOMIC DNA]</scope>
    <source>
        <strain evidence="3 4">AF14-42</strain>
    </source>
</reference>
<dbReference type="Pfam" id="PF02775">
    <property type="entry name" value="TPP_enzyme_C"/>
    <property type="match status" value="1"/>
</dbReference>